<dbReference type="PANTHER" id="PTHR21596">
    <property type="entry name" value="RIBONUCLEASE P SUBUNIT P38"/>
    <property type="match status" value="1"/>
</dbReference>
<dbReference type="Pfam" id="PF03470">
    <property type="entry name" value="zf-XS"/>
    <property type="match status" value="1"/>
</dbReference>
<dbReference type="GO" id="GO:0080188">
    <property type="term" value="P:gene silencing by siRNA-directed DNA methylation"/>
    <property type="evidence" value="ECO:0007669"/>
    <property type="project" value="InterPro"/>
</dbReference>
<dbReference type="InterPro" id="IPR038588">
    <property type="entry name" value="XS_domain_sf"/>
</dbReference>
<feature type="domain" description="XS" evidence="4">
    <location>
        <begin position="176"/>
        <end position="288"/>
    </location>
</feature>
<dbReference type="InterPro" id="IPR005379">
    <property type="entry name" value="FDM1-5/IDN2_XH"/>
</dbReference>
<dbReference type="OrthoDB" id="1892195at2759"/>
<sequence length="697" mass="79053">MDDFIDPYEEAEAEAAAEPAGLTEPAADESGDESDEEDDSEAESDYEEKSYGLLKSGNHRVRNPDGTFRCPFCPGKKKQDYKLKDLLQHADGIGVSSKHRRHGRERAFHRAFARFVRTDPSFAQELAIINAKPGATVTAIADASANSNASAKEEADANGDTDGSTSVTAAMGVKQEEKFAWPWSGVLAAGAGFNSENFADRVAMFNLDDVVPLVVDDVEGIESFAIVRFGNGWGGFGDALTLENHFNKNKLGKKEWEAWISAGDSMMGENGETDVKVYGWVAREADYNAGNVVGRYLRKHTNLTTIDEVSKSESEKSGKMVAILATQIEAKNRYLQDLETKKNATELSISRLEEDNRKLHEAYNEEMRNLHRKARDYALRVFQDNENLKLELDSRRRELNSRAKQLEKITAENASDRKKLDDQKQKAKDDNSELELASIEQQRADEDVLKLVEDQKREKEDVLARMLQLEKELHEKQQLELEVTRLNGTLQVMKHLEGDDDGDISEKMEKLSERLEHEKKRLEELSGELVKKERESNDELQEARKELITGLEDMLTGRTAIGIKRMGELDEKPFQNACRRKYGNDDYETKAAELVSSWQEEIKKPSWHPYKIVTINGEDKEVVDDDDTKLRHLWIEYGDDVCNAVKTALSEVNEYNASGRYVVPELWDFRKGRKATMKEVLKYIFGQMETTGKRRRG</sequence>
<keyword evidence="1" id="KW-0175">Coiled coil</keyword>
<dbReference type="Proteomes" id="UP000006038">
    <property type="component" value="Chromosome 6"/>
</dbReference>
<feature type="domain" description="Factor of DNA methylation 1-5/IDN2" evidence="5">
    <location>
        <begin position="564"/>
        <end position="691"/>
    </location>
</feature>
<accession>J3MCE0</accession>
<dbReference type="Pfam" id="PF03468">
    <property type="entry name" value="XS"/>
    <property type="match status" value="1"/>
</dbReference>
<dbReference type="Pfam" id="PF03469">
    <property type="entry name" value="XH"/>
    <property type="match status" value="1"/>
</dbReference>
<dbReference type="EnsemblPlants" id="OB06G16840.1">
    <property type="protein sequence ID" value="OB06G16840.1"/>
    <property type="gene ID" value="OB06G16840"/>
</dbReference>
<dbReference type="PANTHER" id="PTHR21596:SF51">
    <property type="entry name" value="OS01G0147700 PROTEIN"/>
    <property type="match status" value="1"/>
</dbReference>
<dbReference type="InterPro" id="IPR045177">
    <property type="entry name" value="FDM1-5/IDN2"/>
</dbReference>
<evidence type="ECO:0000256" key="1">
    <source>
        <dbReference type="ARBA" id="ARBA00023054"/>
    </source>
</evidence>
<feature type="compositionally biased region" description="Basic and acidic residues" evidence="3">
    <location>
        <begin position="411"/>
        <end position="431"/>
    </location>
</feature>
<evidence type="ECO:0000313" key="8">
    <source>
        <dbReference type="Proteomes" id="UP000006038"/>
    </source>
</evidence>
<evidence type="ECO:0000259" key="6">
    <source>
        <dbReference type="Pfam" id="PF03470"/>
    </source>
</evidence>
<feature type="compositionally biased region" description="Low complexity" evidence="3">
    <location>
        <begin position="16"/>
        <end position="25"/>
    </location>
</feature>
<gene>
    <name evidence="7" type="primary">LOC102716324</name>
</gene>
<organism evidence="7">
    <name type="scientific">Oryza brachyantha</name>
    <name type="common">malo sina</name>
    <dbReference type="NCBI Taxonomy" id="4533"/>
    <lineage>
        <taxon>Eukaryota</taxon>
        <taxon>Viridiplantae</taxon>
        <taxon>Streptophyta</taxon>
        <taxon>Embryophyta</taxon>
        <taxon>Tracheophyta</taxon>
        <taxon>Spermatophyta</taxon>
        <taxon>Magnoliopsida</taxon>
        <taxon>Liliopsida</taxon>
        <taxon>Poales</taxon>
        <taxon>Poaceae</taxon>
        <taxon>BOP clade</taxon>
        <taxon>Oryzoideae</taxon>
        <taxon>Oryzeae</taxon>
        <taxon>Oryzinae</taxon>
        <taxon>Oryza</taxon>
    </lineage>
</organism>
<name>J3MCE0_ORYBR</name>
<dbReference type="KEGG" id="obr:102716324"/>
<feature type="region of interest" description="Disordered" evidence="3">
    <location>
        <begin position="411"/>
        <end position="434"/>
    </location>
</feature>
<feature type="region of interest" description="Disordered" evidence="3">
    <location>
        <begin position="1"/>
        <end position="69"/>
    </location>
</feature>
<evidence type="ECO:0000259" key="5">
    <source>
        <dbReference type="Pfam" id="PF03469"/>
    </source>
</evidence>
<dbReference type="HOGENOM" id="CLU_021775_1_1_1"/>
<dbReference type="STRING" id="4533.J3MCE0"/>
<evidence type="ECO:0008006" key="9">
    <source>
        <dbReference type="Google" id="ProtNLM"/>
    </source>
</evidence>
<dbReference type="Gramene" id="OB06G16840.1">
    <property type="protein sequence ID" value="OB06G16840.1"/>
    <property type="gene ID" value="OB06G16840"/>
</dbReference>
<dbReference type="Gene3D" id="3.30.70.2890">
    <property type="entry name" value="XS domain"/>
    <property type="match status" value="1"/>
</dbReference>
<dbReference type="OMA" id="IKKPSWH"/>
<evidence type="ECO:0000256" key="2">
    <source>
        <dbReference type="ARBA" id="ARBA00023158"/>
    </source>
</evidence>
<proteinExistence type="predicted"/>
<keyword evidence="8" id="KW-1185">Reference proteome</keyword>
<reference evidence="7" key="2">
    <citation type="submission" date="2013-04" db="UniProtKB">
        <authorList>
            <consortium name="EnsemblPlants"/>
        </authorList>
    </citation>
    <scope>IDENTIFICATION</scope>
</reference>
<evidence type="ECO:0000313" key="7">
    <source>
        <dbReference type="EnsemblPlants" id="OB06G16840.1"/>
    </source>
</evidence>
<dbReference type="AlphaFoldDB" id="J3MCE0"/>
<dbReference type="InterPro" id="IPR005381">
    <property type="entry name" value="Znf-XS_domain"/>
</dbReference>
<feature type="compositionally biased region" description="Acidic residues" evidence="3">
    <location>
        <begin position="1"/>
        <end position="15"/>
    </location>
</feature>
<protein>
    <recommendedName>
        <fullName evidence="9">Factor of DNA methylation 1-5/IDN2 domain-containing protein</fullName>
    </recommendedName>
</protein>
<dbReference type="InterPro" id="IPR005380">
    <property type="entry name" value="XS_domain"/>
</dbReference>
<dbReference type="GeneID" id="102716324"/>
<dbReference type="eggNOG" id="ENOG502QVHG">
    <property type="taxonomic scope" value="Eukaryota"/>
</dbReference>
<feature type="domain" description="Zinc finger-XS" evidence="6">
    <location>
        <begin position="70"/>
        <end position="113"/>
    </location>
</feature>
<feature type="compositionally biased region" description="Acidic residues" evidence="3">
    <location>
        <begin position="26"/>
        <end position="46"/>
    </location>
</feature>
<keyword evidence="2" id="KW-0943">RNA-mediated gene silencing</keyword>
<evidence type="ECO:0000259" key="4">
    <source>
        <dbReference type="Pfam" id="PF03468"/>
    </source>
</evidence>
<feature type="region of interest" description="Disordered" evidence="3">
    <location>
        <begin position="147"/>
        <end position="166"/>
    </location>
</feature>
<reference evidence="7" key="1">
    <citation type="journal article" date="2013" name="Nat. Commun.">
        <title>Whole-genome sequencing of Oryza brachyantha reveals mechanisms underlying Oryza genome evolution.</title>
        <authorList>
            <person name="Chen J."/>
            <person name="Huang Q."/>
            <person name="Gao D."/>
            <person name="Wang J."/>
            <person name="Lang Y."/>
            <person name="Liu T."/>
            <person name="Li B."/>
            <person name="Bai Z."/>
            <person name="Luis Goicoechea J."/>
            <person name="Liang C."/>
            <person name="Chen C."/>
            <person name="Zhang W."/>
            <person name="Sun S."/>
            <person name="Liao Y."/>
            <person name="Zhang X."/>
            <person name="Yang L."/>
            <person name="Song C."/>
            <person name="Wang M."/>
            <person name="Shi J."/>
            <person name="Liu G."/>
            <person name="Liu J."/>
            <person name="Zhou H."/>
            <person name="Zhou W."/>
            <person name="Yu Q."/>
            <person name="An N."/>
            <person name="Chen Y."/>
            <person name="Cai Q."/>
            <person name="Wang B."/>
            <person name="Liu B."/>
            <person name="Min J."/>
            <person name="Huang Y."/>
            <person name="Wu H."/>
            <person name="Li Z."/>
            <person name="Zhang Y."/>
            <person name="Yin Y."/>
            <person name="Song W."/>
            <person name="Jiang J."/>
            <person name="Jackson S.A."/>
            <person name="Wing R.A."/>
            <person name="Wang J."/>
            <person name="Chen M."/>
        </authorList>
    </citation>
    <scope>NUCLEOTIDE SEQUENCE [LARGE SCALE GENOMIC DNA]</scope>
    <source>
        <strain evidence="7">cv. IRGC 101232</strain>
    </source>
</reference>
<evidence type="ECO:0000256" key="3">
    <source>
        <dbReference type="SAM" id="MobiDB-lite"/>
    </source>
</evidence>